<dbReference type="GO" id="GO:0005886">
    <property type="term" value="C:plasma membrane"/>
    <property type="evidence" value="ECO:0007669"/>
    <property type="project" value="UniProtKB-SubCell"/>
</dbReference>
<evidence type="ECO:0000256" key="2">
    <source>
        <dbReference type="ARBA" id="ARBA00007935"/>
    </source>
</evidence>
<proteinExistence type="inferred from homology"/>
<keyword evidence="6" id="KW-1133">Transmembrane helix</keyword>
<keyword evidence="7" id="KW-0472">Membrane</keyword>
<accession>A0A6G3XSS1</accession>
<sequence>MLLGLAALALALCASVMFGSRATSLGEVVDVLRGTADPNVTVIVESRYPRTVLGVLAGLCLA</sequence>
<feature type="signal peptide" evidence="8">
    <location>
        <begin position="1"/>
        <end position="22"/>
    </location>
</feature>
<dbReference type="GO" id="GO:0022857">
    <property type="term" value="F:transmembrane transporter activity"/>
    <property type="evidence" value="ECO:0007669"/>
    <property type="project" value="InterPro"/>
</dbReference>
<keyword evidence="4" id="KW-1003">Cell membrane</keyword>
<evidence type="ECO:0000256" key="3">
    <source>
        <dbReference type="ARBA" id="ARBA00022448"/>
    </source>
</evidence>
<dbReference type="InterPro" id="IPR037294">
    <property type="entry name" value="ABC_BtuC-like"/>
</dbReference>
<feature type="chain" id="PRO_5026236082" evidence="8">
    <location>
        <begin position="23"/>
        <end position="62"/>
    </location>
</feature>
<dbReference type="Pfam" id="PF01032">
    <property type="entry name" value="FecCD"/>
    <property type="match status" value="1"/>
</dbReference>
<keyword evidence="8" id="KW-0732">Signal</keyword>
<feature type="non-terminal residue" evidence="9">
    <location>
        <position position="62"/>
    </location>
</feature>
<organism evidence="9">
    <name type="scientific">Streptomyces sp. SID7499</name>
    <dbReference type="NCBI Taxonomy" id="2706086"/>
    <lineage>
        <taxon>Bacteria</taxon>
        <taxon>Bacillati</taxon>
        <taxon>Actinomycetota</taxon>
        <taxon>Actinomycetes</taxon>
        <taxon>Kitasatosporales</taxon>
        <taxon>Streptomycetaceae</taxon>
        <taxon>Streptomyces</taxon>
    </lineage>
</organism>
<keyword evidence="3" id="KW-0813">Transport</keyword>
<reference evidence="9" key="1">
    <citation type="submission" date="2020-01" db="EMBL/GenBank/DDBJ databases">
        <title>Insect and environment-associated Actinomycetes.</title>
        <authorList>
            <person name="Currrie C."/>
            <person name="Chevrette M."/>
            <person name="Carlson C."/>
            <person name="Stubbendieck R."/>
            <person name="Wendt-Pienkowski E."/>
        </authorList>
    </citation>
    <scope>NUCLEOTIDE SEQUENCE</scope>
    <source>
        <strain evidence="9">SID7499</strain>
    </source>
</reference>
<keyword evidence="5" id="KW-0812">Transmembrane</keyword>
<evidence type="ECO:0000256" key="8">
    <source>
        <dbReference type="SAM" id="SignalP"/>
    </source>
</evidence>
<dbReference type="InterPro" id="IPR000522">
    <property type="entry name" value="ABC_transptr_permease_BtuC"/>
</dbReference>
<dbReference type="AlphaFoldDB" id="A0A6G3XSS1"/>
<dbReference type="SUPFAM" id="SSF81345">
    <property type="entry name" value="ABC transporter involved in vitamin B12 uptake, BtuC"/>
    <property type="match status" value="1"/>
</dbReference>
<evidence type="ECO:0000256" key="7">
    <source>
        <dbReference type="ARBA" id="ARBA00023136"/>
    </source>
</evidence>
<dbReference type="EMBL" id="JAAGMN010008708">
    <property type="protein sequence ID" value="NEE20550.1"/>
    <property type="molecule type" value="Genomic_DNA"/>
</dbReference>
<dbReference type="Gene3D" id="1.10.3470.10">
    <property type="entry name" value="ABC transporter involved in vitamin B12 uptake, BtuC"/>
    <property type="match status" value="1"/>
</dbReference>
<evidence type="ECO:0000256" key="1">
    <source>
        <dbReference type="ARBA" id="ARBA00004651"/>
    </source>
</evidence>
<comment type="subcellular location">
    <subcellularLocation>
        <location evidence="1">Cell membrane</location>
        <topology evidence="1">Multi-pass membrane protein</topology>
    </subcellularLocation>
</comment>
<protein>
    <submittedName>
        <fullName evidence="9">Iron ABC transporter permease</fullName>
    </submittedName>
</protein>
<evidence type="ECO:0000256" key="4">
    <source>
        <dbReference type="ARBA" id="ARBA00022475"/>
    </source>
</evidence>
<comment type="similarity">
    <text evidence="2">Belongs to the binding-protein-dependent transport system permease family. FecCD subfamily.</text>
</comment>
<name>A0A6G3XSS1_9ACTN</name>
<evidence type="ECO:0000256" key="5">
    <source>
        <dbReference type="ARBA" id="ARBA00022692"/>
    </source>
</evidence>
<comment type="caution">
    <text evidence="9">The sequence shown here is derived from an EMBL/GenBank/DDBJ whole genome shotgun (WGS) entry which is preliminary data.</text>
</comment>
<evidence type="ECO:0000256" key="6">
    <source>
        <dbReference type="ARBA" id="ARBA00022989"/>
    </source>
</evidence>
<gene>
    <name evidence="9" type="ORF">G3M58_80575</name>
</gene>
<evidence type="ECO:0000313" key="9">
    <source>
        <dbReference type="EMBL" id="NEE20550.1"/>
    </source>
</evidence>